<dbReference type="SUPFAM" id="SSF53720">
    <property type="entry name" value="ALDH-like"/>
    <property type="match status" value="1"/>
</dbReference>
<dbReference type="NCBIfam" id="TIGR01236">
    <property type="entry name" value="D1pyr5carbox1"/>
    <property type="match status" value="1"/>
</dbReference>
<dbReference type="InterPro" id="IPR005931">
    <property type="entry name" value="P5CDH/ALDH4A1"/>
</dbReference>
<dbReference type="InterPro" id="IPR016161">
    <property type="entry name" value="Ald_DH/histidinol_DH"/>
</dbReference>
<dbReference type="Gene3D" id="3.40.309.10">
    <property type="entry name" value="Aldehyde Dehydrogenase, Chain A, domain 2"/>
    <property type="match status" value="1"/>
</dbReference>
<evidence type="ECO:0000256" key="2">
    <source>
        <dbReference type="ARBA" id="ARBA00009986"/>
    </source>
</evidence>
<evidence type="ECO:0000256" key="6">
    <source>
        <dbReference type="ARBA" id="ARBA00048142"/>
    </source>
</evidence>
<dbReference type="FunFam" id="3.40.605.10:FF:000006">
    <property type="entry name" value="1-pyrroline-5-carboxylate dehydrogenase"/>
    <property type="match status" value="1"/>
</dbReference>
<evidence type="ECO:0000256" key="8">
    <source>
        <dbReference type="RuleBase" id="RU366030"/>
    </source>
</evidence>
<dbReference type="Pfam" id="PF00171">
    <property type="entry name" value="Aldedh"/>
    <property type="match status" value="1"/>
</dbReference>
<accession>A0AAD5XZP3</accession>
<comment type="pathway">
    <text evidence="1 7">Amino-acid degradation; L-proline degradation into L-glutamate; L-glutamate from L-proline: step 2/2.</text>
</comment>
<keyword evidence="5 7" id="KW-0642">Proline metabolism</keyword>
<dbReference type="GO" id="GO:0003842">
    <property type="term" value="F:L-glutamate gamma-semialdehyde dehydrogenase activity"/>
    <property type="evidence" value="ECO:0007669"/>
    <property type="project" value="UniProtKB-UniRule"/>
</dbReference>
<dbReference type="FunFam" id="3.40.309.10:FF:000005">
    <property type="entry name" value="1-pyrroline-5-carboxylate dehydrogenase 1"/>
    <property type="match status" value="1"/>
</dbReference>
<name>A0AAD5XZP3_9FUNG</name>
<evidence type="ECO:0000256" key="1">
    <source>
        <dbReference type="ARBA" id="ARBA00004786"/>
    </source>
</evidence>
<keyword evidence="11" id="KW-1185">Reference proteome</keyword>
<protein>
    <recommendedName>
        <fullName evidence="7 8">Multifunctional fusion protein</fullName>
    </recommendedName>
    <domain>
        <recommendedName>
            <fullName evidence="8">Delta-1-pyrroline-5-carboxylate dehydrogenase</fullName>
            <shortName evidence="8">P5C dehydrogenase</shortName>
        </recommendedName>
        <alternativeName>
            <fullName evidence="7">L-glutamate gamma-semialdehyde dehydrogenase</fullName>
        </alternativeName>
    </domain>
    <domain>
        <recommendedName>
            <fullName evidence="7">L-glutamate gamma-semialdehyde dehydrogenase</fullName>
            <ecNumber evidence="7">1.2.1.88</ecNumber>
        </recommendedName>
    </domain>
</protein>
<dbReference type="InterPro" id="IPR050485">
    <property type="entry name" value="Proline_metab_enzyme"/>
</dbReference>
<dbReference type="Gene3D" id="3.40.605.10">
    <property type="entry name" value="Aldehyde Dehydrogenase, Chain A, domain 1"/>
    <property type="match status" value="1"/>
</dbReference>
<evidence type="ECO:0000256" key="5">
    <source>
        <dbReference type="ARBA" id="ARBA00023062"/>
    </source>
</evidence>
<dbReference type="Proteomes" id="UP001211065">
    <property type="component" value="Unassembled WGS sequence"/>
</dbReference>
<dbReference type="EMBL" id="JADGJW010000140">
    <property type="protein sequence ID" value="KAJ3223185.1"/>
    <property type="molecule type" value="Genomic_DNA"/>
</dbReference>
<dbReference type="PROSITE" id="PS00070">
    <property type="entry name" value="ALDEHYDE_DEHYDR_CYS"/>
    <property type="match status" value="1"/>
</dbReference>
<dbReference type="InterPro" id="IPR015590">
    <property type="entry name" value="Aldehyde_DH_dom"/>
</dbReference>
<comment type="catalytic activity">
    <reaction evidence="6 7">
        <text>L-glutamate 5-semialdehyde + NAD(+) + H2O = L-glutamate + NADH + 2 H(+)</text>
        <dbReference type="Rhea" id="RHEA:30235"/>
        <dbReference type="ChEBI" id="CHEBI:15377"/>
        <dbReference type="ChEBI" id="CHEBI:15378"/>
        <dbReference type="ChEBI" id="CHEBI:29985"/>
        <dbReference type="ChEBI" id="CHEBI:57540"/>
        <dbReference type="ChEBI" id="CHEBI:57945"/>
        <dbReference type="ChEBI" id="CHEBI:58066"/>
        <dbReference type="EC" id="1.2.1.88"/>
    </reaction>
</comment>
<dbReference type="GO" id="GO:0010133">
    <property type="term" value="P:L-proline catabolic process to L-glutamate"/>
    <property type="evidence" value="ECO:0007669"/>
    <property type="project" value="UniProtKB-UniRule"/>
</dbReference>
<dbReference type="InterPro" id="IPR016163">
    <property type="entry name" value="Ald_DH_C"/>
</dbReference>
<keyword evidence="3 7" id="KW-0560">Oxidoreductase</keyword>
<dbReference type="PANTHER" id="PTHR42862">
    <property type="entry name" value="DELTA-1-PYRROLINE-5-CARBOXYLATE DEHYDROGENASE 1, ISOFORM A-RELATED"/>
    <property type="match status" value="1"/>
</dbReference>
<evidence type="ECO:0000259" key="9">
    <source>
        <dbReference type="Pfam" id="PF00171"/>
    </source>
</evidence>
<reference evidence="10" key="1">
    <citation type="submission" date="2020-05" db="EMBL/GenBank/DDBJ databases">
        <title>Phylogenomic resolution of chytrid fungi.</title>
        <authorList>
            <person name="Stajich J.E."/>
            <person name="Amses K."/>
            <person name="Simmons R."/>
            <person name="Seto K."/>
            <person name="Myers J."/>
            <person name="Bonds A."/>
            <person name="Quandt C.A."/>
            <person name="Barry K."/>
            <person name="Liu P."/>
            <person name="Grigoriev I."/>
            <person name="Longcore J.E."/>
            <person name="James T.Y."/>
        </authorList>
    </citation>
    <scope>NUCLEOTIDE SEQUENCE</scope>
    <source>
        <strain evidence="10">JEL0476</strain>
    </source>
</reference>
<dbReference type="AlphaFoldDB" id="A0AAD5XZP3"/>
<gene>
    <name evidence="10" type="primary">PUT2</name>
    <name evidence="10" type="ORF">HK099_001436</name>
</gene>
<comment type="caution">
    <text evidence="10">The sequence shown here is derived from an EMBL/GenBank/DDBJ whole genome shotgun (WGS) entry which is preliminary data.</text>
</comment>
<dbReference type="InterPro" id="IPR016162">
    <property type="entry name" value="Ald_DH_N"/>
</dbReference>
<evidence type="ECO:0000256" key="4">
    <source>
        <dbReference type="ARBA" id="ARBA00023027"/>
    </source>
</evidence>
<evidence type="ECO:0000256" key="3">
    <source>
        <dbReference type="ARBA" id="ARBA00023002"/>
    </source>
</evidence>
<sequence>MFQLRLINNVRSFSSTSNKKSVLQVPQMGIFKLPEVRNEPKNKFMKGSPEKAEVKQELNNINSQLNSSGPYKVPMIINGNKIFTQSNKQQHVPFDHKKILCSYSETDKEHIDLAIKTALEAKLSWENMPFNDRAAIFLKAADLLSTKYRSKVIAATMMGQGKTACEAEIDAAAELADFWRFNVKYAAEIYSQQPSENSPHVWNRLEYRPLEGFVVAFSPFNFTAIGGNLCTAPALMGNVVLWKPSPMSMYSNYLLMQILKEAGLPDGVIQFIPGDAPFVVENTFNHPEFAGLHFTGSTAVFKHLWKKIGDNLEIYKSYPRIVGETGGKNLHFLHKSADVNTAVYNTIRGGFEFQGQKCSATSRVYIPESLWPQYSELLKNEVLKIKQGSVEDFSNFMSSVINRQSFDKIKSYIDEVKEVKDGKQYILVGGETNDKVGYEIQPTVIVTKDPFSKTMTDELFGPVVTCYVYPDEKYIETLEMADKTTDYALTGSVFAVDREAIITASNVLRNSAGNFYINDKSTGAVVGQQPFGGGRSSGTNDKAGSILNLFRWISPRTIKENFVPLTRWNYESNMES</sequence>
<dbReference type="CDD" id="cd07123">
    <property type="entry name" value="ALDH_F4-17_P5CDH"/>
    <property type="match status" value="1"/>
</dbReference>
<feature type="domain" description="Aldehyde dehydrogenase" evidence="9">
    <location>
        <begin position="91"/>
        <end position="545"/>
    </location>
</feature>
<comment type="similarity">
    <text evidence="2 7">Belongs to the aldehyde dehydrogenase family.</text>
</comment>
<dbReference type="EC" id="1.2.1.88" evidence="7"/>
<organism evidence="10 11">
    <name type="scientific">Clydaea vesicula</name>
    <dbReference type="NCBI Taxonomy" id="447962"/>
    <lineage>
        <taxon>Eukaryota</taxon>
        <taxon>Fungi</taxon>
        <taxon>Fungi incertae sedis</taxon>
        <taxon>Chytridiomycota</taxon>
        <taxon>Chytridiomycota incertae sedis</taxon>
        <taxon>Chytridiomycetes</taxon>
        <taxon>Lobulomycetales</taxon>
        <taxon>Lobulomycetaceae</taxon>
        <taxon>Clydaea</taxon>
    </lineage>
</organism>
<evidence type="ECO:0000313" key="11">
    <source>
        <dbReference type="Proteomes" id="UP001211065"/>
    </source>
</evidence>
<keyword evidence="4 7" id="KW-0520">NAD</keyword>
<evidence type="ECO:0000256" key="7">
    <source>
        <dbReference type="RuleBase" id="RU366016"/>
    </source>
</evidence>
<evidence type="ECO:0000313" key="10">
    <source>
        <dbReference type="EMBL" id="KAJ3223185.1"/>
    </source>
</evidence>
<dbReference type="PANTHER" id="PTHR42862:SF1">
    <property type="entry name" value="DELTA-1-PYRROLINE-5-CARBOXYLATE DEHYDROGENASE 2, ISOFORM A-RELATED"/>
    <property type="match status" value="1"/>
</dbReference>
<dbReference type="InterPro" id="IPR016160">
    <property type="entry name" value="Ald_DH_CS_CYS"/>
</dbReference>
<dbReference type="GO" id="GO:0005759">
    <property type="term" value="C:mitochondrial matrix"/>
    <property type="evidence" value="ECO:0007669"/>
    <property type="project" value="TreeGrafter"/>
</dbReference>
<proteinExistence type="inferred from homology"/>